<dbReference type="Proteomes" id="UP001174909">
    <property type="component" value="Unassembled WGS sequence"/>
</dbReference>
<organism evidence="1 2">
    <name type="scientific">Geodia barretti</name>
    <name type="common">Barrett's horny sponge</name>
    <dbReference type="NCBI Taxonomy" id="519541"/>
    <lineage>
        <taxon>Eukaryota</taxon>
        <taxon>Metazoa</taxon>
        <taxon>Porifera</taxon>
        <taxon>Demospongiae</taxon>
        <taxon>Heteroscleromorpha</taxon>
        <taxon>Tetractinellida</taxon>
        <taxon>Astrophorina</taxon>
        <taxon>Geodiidae</taxon>
        <taxon>Geodia</taxon>
    </lineage>
</organism>
<keyword evidence="2" id="KW-1185">Reference proteome</keyword>
<proteinExistence type="predicted"/>
<comment type="caution">
    <text evidence="1">The sequence shown here is derived from an EMBL/GenBank/DDBJ whole genome shotgun (WGS) entry which is preliminary data.</text>
</comment>
<dbReference type="InterPro" id="IPR013783">
    <property type="entry name" value="Ig-like_fold"/>
</dbReference>
<gene>
    <name evidence="1" type="ORF">GBAR_LOCUS10046</name>
</gene>
<reference evidence="1" key="1">
    <citation type="submission" date="2023-03" db="EMBL/GenBank/DDBJ databases">
        <authorList>
            <person name="Steffen K."/>
            <person name="Cardenas P."/>
        </authorList>
    </citation>
    <scope>NUCLEOTIDE SEQUENCE</scope>
</reference>
<dbReference type="Gene3D" id="2.60.40.10">
    <property type="entry name" value="Immunoglobulins"/>
    <property type="match status" value="1"/>
</dbReference>
<evidence type="ECO:0000313" key="2">
    <source>
        <dbReference type="Proteomes" id="UP001174909"/>
    </source>
</evidence>
<evidence type="ECO:0000313" key="1">
    <source>
        <dbReference type="EMBL" id="CAI8016374.1"/>
    </source>
</evidence>
<name>A0AA35WDB0_GEOBA</name>
<sequence>MIEQVMSMMDGATLTLTASGPAKAIVTASDGMITTDPITIEFVEVQLPALDAVVGMDMMNMMDDGMLAASADGGLGGASITFAVDPATAATITGFDPAEGLTLLGISGNQVDVGAEEAVMLSNGGFLGTVKLMTGAEAVPFTVSVESFTALLASGETTMLMIPAPVMYNFGPRLEVSASIATIPRGGEATIKITALGFAEGSKITFSHTVEGTAMVDGHPEMDMLNVYSLTATGSGSAVVTVTAGDGMASVEVTVQFDEQVPIELSSFVGSVMEDRVVLNWATASQTNNAGFRVLRSTDGETYEVVSELIAGAGTTDQLMDYMFEDTGVPAVEVVYYVIEQIDLDGSVNLSNPIEVLLGARFTLPTEFASTVYPNPFQTPERRFPTICPLTQMCLS</sequence>
<dbReference type="AlphaFoldDB" id="A0AA35WDB0"/>
<accession>A0AA35WDB0</accession>
<dbReference type="EMBL" id="CASHTH010001525">
    <property type="protein sequence ID" value="CAI8016374.1"/>
    <property type="molecule type" value="Genomic_DNA"/>
</dbReference>
<protein>
    <submittedName>
        <fullName evidence="1">Uncharacterized protein</fullName>
    </submittedName>
</protein>